<accession>A0AAV7ZR64</accession>
<gene>
    <name evidence="1" type="ORF">M0812_09444</name>
</gene>
<name>A0AAV7ZR64_9EUKA</name>
<dbReference type="AlphaFoldDB" id="A0AAV7ZR64"/>
<organism evidence="1 2">
    <name type="scientific">Anaeramoeba flamelloides</name>
    <dbReference type="NCBI Taxonomy" id="1746091"/>
    <lineage>
        <taxon>Eukaryota</taxon>
        <taxon>Metamonada</taxon>
        <taxon>Anaeramoebidae</taxon>
        <taxon>Anaeramoeba</taxon>
    </lineage>
</organism>
<evidence type="ECO:0000313" key="2">
    <source>
        <dbReference type="Proteomes" id="UP001146793"/>
    </source>
</evidence>
<evidence type="ECO:0000313" key="1">
    <source>
        <dbReference type="EMBL" id="KAJ3443601.1"/>
    </source>
</evidence>
<protein>
    <submittedName>
        <fullName evidence="1">Uncharacterized protein</fullName>
    </submittedName>
</protein>
<dbReference type="Proteomes" id="UP001146793">
    <property type="component" value="Unassembled WGS sequence"/>
</dbReference>
<comment type="caution">
    <text evidence="1">The sequence shown here is derived from an EMBL/GenBank/DDBJ whole genome shotgun (WGS) entry which is preliminary data.</text>
</comment>
<dbReference type="EMBL" id="JANTQA010000023">
    <property type="protein sequence ID" value="KAJ3443601.1"/>
    <property type="molecule type" value="Genomic_DNA"/>
</dbReference>
<reference evidence="1" key="1">
    <citation type="submission" date="2022-08" db="EMBL/GenBank/DDBJ databases">
        <title>Novel sulphate-reducing endosymbionts in the free-living metamonad Anaeramoeba.</title>
        <authorList>
            <person name="Jerlstrom-Hultqvist J."/>
            <person name="Cepicka I."/>
            <person name="Gallot-Lavallee L."/>
            <person name="Salas-Leiva D."/>
            <person name="Curtis B.A."/>
            <person name="Zahonova K."/>
            <person name="Pipaliya S."/>
            <person name="Dacks J."/>
            <person name="Roger A.J."/>
        </authorList>
    </citation>
    <scope>NUCLEOTIDE SEQUENCE</scope>
    <source>
        <strain evidence="1">Busselton2</strain>
    </source>
</reference>
<sequence>METKKVPRVFTTCRAKEKIDQILIWNQKLITFMPKWWKEHWDEMKNMSFFIKVYEINNEMCKSKLPKLSQIHPNCTINKQILMDNNQLILNFSYHLKTSKDYQELYEKNNNFANYD</sequence>
<proteinExistence type="predicted"/>